<protein>
    <recommendedName>
        <fullName evidence="2">Cyanovirin-N domain-containing protein</fullName>
    </recommendedName>
</protein>
<dbReference type="Gene3D" id="2.30.60.10">
    <property type="entry name" value="Cyanovirin-N"/>
    <property type="match status" value="2"/>
</dbReference>
<dbReference type="InterPro" id="IPR036673">
    <property type="entry name" value="Cyanovirin-N_sf"/>
</dbReference>
<organism evidence="3 4">
    <name type="scientific">Sphingosinicella soli</name>
    <dbReference type="NCBI Taxonomy" id="333708"/>
    <lineage>
        <taxon>Bacteria</taxon>
        <taxon>Pseudomonadati</taxon>
        <taxon>Pseudomonadota</taxon>
        <taxon>Alphaproteobacteria</taxon>
        <taxon>Sphingomonadales</taxon>
        <taxon>Sphingosinicellaceae</taxon>
        <taxon>Sphingosinicella</taxon>
    </lineage>
</organism>
<evidence type="ECO:0000256" key="1">
    <source>
        <dbReference type="SAM" id="SignalP"/>
    </source>
</evidence>
<feature type="signal peptide" evidence="1">
    <location>
        <begin position="1"/>
        <end position="17"/>
    </location>
</feature>
<keyword evidence="4" id="KW-1185">Reference proteome</keyword>
<feature type="domain" description="Cyanovirin-N" evidence="2">
    <location>
        <begin position="40"/>
        <end position="130"/>
    </location>
</feature>
<reference evidence="3 4" key="1">
    <citation type="submission" date="2020-08" db="EMBL/GenBank/DDBJ databases">
        <title>Genomic Encyclopedia of Type Strains, Phase IV (KMG-IV): sequencing the most valuable type-strain genomes for metagenomic binning, comparative biology and taxonomic classification.</title>
        <authorList>
            <person name="Goeker M."/>
        </authorList>
    </citation>
    <scope>NUCLEOTIDE SEQUENCE [LARGE SCALE GENOMIC DNA]</scope>
    <source>
        <strain evidence="3 4">DSM 17328</strain>
    </source>
</reference>
<dbReference type="PROSITE" id="PS51257">
    <property type="entry name" value="PROKAR_LIPOPROTEIN"/>
    <property type="match status" value="1"/>
</dbReference>
<evidence type="ECO:0000313" key="4">
    <source>
        <dbReference type="Proteomes" id="UP000566324"/>
    </source>
</evidence>
<dbReference type="Proteomes" id="UP000566324">
    <property type="component" value="Unassembled WGS sequence"/>
</dbReference>
<comment type="caution">
    <text evidence="3">The sequence shown here is derived from an EMBL/GenBank/DDBJ whole genome shotgun (WGS) entry which is preliminary data.</text>
</comment>
<evidence type="ECO:0000259" key="2">
    <source>
        <dbReference type="Pfam" id="PF08881"/>
    </source>
</evidence>
<dbReference type="RefSeq" id="WP_184070317.1">
    <property type="nucleotide sequence ID" value="NZ_JACHNZ010000033.1"/>
</dbReference>
<sequence length="152" mass="16253">MRVTGFVGALAAPLLLAACMGYENDRPTPLPGPLPGGSWQQSCREGQVSNGYLRAQCLASNNNYRPAAARIGTCRSFGNRNGTLFCETSGSGNYRWTGSYETSCRDSSTSGNGTLTATCQGARGGWQRSSLSARQCSSYRAGNRDGRLFCER</sequence>
<feature type="chain" id="PRO_5031279626" description="Cyanovirin-N domain-containing protein" evidence="1">
    <location>
        <begin position="18"/>
        <end position="152"/>
    </location>
</feature>
<dbReference type="InterPro" id="IPR011058">
    <property type="entry name" value="Cyanovirin-N"/>
</dbReference>
<gene>
    <name evidence="3" type="ORF">GGQ98_002686</name>
</gene>
<accession>A0A7W7B2Z0</accession>
<dbReference type="AlphaFoldDB" id="A0A7W7B2Z0"/>
<proteinExistence type="predicted"/>
<keyword evidence="1" id="KW-0732">Signal</keyword>
<name>A0A7W7B2Z0_9SPHN</name>
<dbReference type="EMBL" id="JACHNZ010000033">
    <property type="protein sequence ID" value="MBB4633057.1"/>
    <property type="molecule type" value="Genomic_DNA"/>
</dbReference>
<dbReference type="SUPFAM" id="SSF51322">
    <property type="entry name" value="Cyanovirin-N"/>
    <property type="match status" value="1"/>
</dbReference>
<dbReference type="Pfam" id="PF08881">
    <property type="entry name" value="CVNH"/>
    <property type="match status" value="1"/>
</dbReference>
<evidence type="ECO:0000313" key="3">
    <source>
        <dbReference type="EMBL" id="MBB4633057.1"/>
    </source>
</evidence>